<dbReference type="Proteomes" id="UP000824881">
    <property type="component" value="Unassembled WGS sequence"/>
</dbReference>
<sequence>MTTVEAAASLFGSDDSTPDPFASLGAPEETDNGNGSITNSDYWLESSSANSPPPPNLPSTAEVAGTHGSAQASYSIPATNGGINYYDENYSHGHGWQDTQVNGNGYGGQQADTWSSAPASNPYDPYAPYTNGSAAAASVPPTQPSHSYDPYAPPPHAGNGSVVQSPPNSSAHPYDPYAPVQASAGPTASQAFVEPASHMYDVYAPAQATSASYTVAPTHSYTPYTPAASTAGATTTTSQYDVPYQPPAHTSYPTAATSEPPSIPAPPPPKAPLVRPKVVNAYDPPFPTTTKPARRTSSRPALNTYPATNTHSHIQQPSYESQYTTNGSPAVVHETPAAYQAPVANPEAFFNTVSGLPAQHPLETSQMHDPGLPSVSHDHPVFGHTSPFMAHQGLSTSPPTQHYSPSLGHNVTAPRTASPNIPQTHSRRASQDISPPKRAFTPSYNDSRSIQNSSSPVISRAFSPSSVPRTASPASLNHAASPEFQPAPYDPYAPSKPSVNENGYAPAYQPSTYSPPQPLVTSPNLSDARNRAMSNGSVYSLQGKEDPYAPAKLDRRQTLPVSEPPYRSPQLNEPSQYGYTPTSAYSSLVSGEQELIVKPNQSAYTPSPSLMGSNDPLGRTSARVPIFSFGFGGKVVTCFHGADSLNTGFDVALAARNSTGIQIRVLKNLVSQSALNVSSASFPGPLFSDPGTPTTSLVRTGASSQTKNKKARVVKYLEERAEELTQGLSYIHAGTTEGRREEGKLALVNLLKVMVENDGKLSGTPQIDSAVRLALIPHLENSVGVATETPVPMVGLGLSVVPDVHSETPLSTTVLRSSALDTIQDFLIRGDRKKAYHYALDEKLWAHALVIASGIDKESWKEAVNEFLKVELASKALNGAAPSMHASSRQSNHGREALRVAYSLFSGQGAAAVQELHPHTLLSQGKPTLTLPQLNQLTPTPLTPNFSSPIPSTPIPSDTLASWPETIAMMLTNPLTPEISAALTALGDQLAANQWTEAAHVCYLLSPQTSPIGGIGNPSARVVLLGSRSPQTWSGFTRDSDPIIFTEILEFALSLVTPAKGQESFNGFPHLQAYRFMRAMALAELGHVQEANRYCEAITAALTRGSPYFTPLFVEQLKGLMDRLIGAPNLDKTGSWIGSKLSKPSLDSIGGWLEGRFTKLVTGDTDPGSPVAEPKADSQPFGPFSHYSSISSATQSARSSPQPSLHAYPAGLPNPNGHNHIDRASSAMDYIRRKPSPVPRIASASATATTFAQAPSFGQSYQSPYSPNGIPSPEQDMATPRPTGDDNEDAGQDVGWWGASSYGQNASNQTPTASSFMKVDAPVTESADGFISLMDTPSYGTPSPTYSSGSGKPQSYSPADDDDDLGLGNNGSKKRDAKGLDAQSSSTPAPPAEQPKKSDPQPNEGQTGSWFSLSRLWKKSDAPGPIKANLGEETSFYYDPETKRWVNKKAGAESAPKPAAPPPPPSRAQTASPGRTSNFSMGGGNSAPPPPPRAASAIDLSTSPPSKTVMRVRSNLAPPPTAESAPSTPTGTRLSPNGGPPPPRPKSQATKRNIRSRYVDVFSGEGAN</sequence>
<organism evidence="1 2">
    <name type="scientific">Pleurotus cornucopiae</name>
    <name type="common">Cornucopia mushroom</name>
    <dbReference type="NCBI Taxonomy" id="5321"/>
    <lineage>
        <taxon>Eukaryota</taxon>
        <taxon>Fungi</taxon>
        <taxon>Dikarya</taxon>
        <taxon>Basidiomycota</taxon>
        <taxon>Agaricomycotina</taxon>
        <taxon>Agaricomycetes</taxon>
        <taxon>Agaricomycetidae</taxon>
        <taxon>Agaricales</taxon>
        <taxon>Pleurotineae</taxon>
        <taxon>Pleurotaceae</taxon>
        <taxon>Pleurotus</taxon>
    </lineage>
</organism>
<dbReference type="EMBL" id="WQMT02000002">
    <property type="protein sequence ID" value="KAG9226297.1"/>
    <property type="molecule type" value="Genomic_DNA"/>
</dbReference>
<gene>
    <name evidence="1" type="ORF">CCMSSC00406_0003176</name>
</gene>
<comment type="caution">
    <text evidence="1">The sequence shown here is derived from an EMBL/GenBank/DDBJ whole genome shotgun (WGS) entry which is preliminary data.</text>
</comment>
<protein>
    <submittedName>
        <fullName evidence="1">Uncharacterized protein</fullName>
    </submittedName>
</protein>
<proteinExistence type="predicted"/>
<keyword evidence="2" id="KW-1185">Reference proteome</keyword>
<evidence type="ECO:0000313" key="2">
    <source>
        <dbReference type="Proteomes" id="UP000824881"/>
    </source>
</evidence>
<name>A0ACB7J6S8_PLECO</name>
<reference evidence="1 2" key="1">
    <citation type="journal article" date="2021" name="Appl. Environ. Microbiol.">
        <title>Genetic linkage and physical mapping for an oyster mushroom Pleurotus cornucopiae and QTL analysis for the trait cap color.</title>
        <authorList>
            <person name="Zhang Y."/>
            <person name="Gao W."/>
            <person name="Sonnenberg A."/>
            <person name="Chen Q."/>
            <person name="Zhang J."/>
            <person name="Huang C."/>
        </authorList>
    </citation>
    <scope>NUCLEOTIDE SEQUENCE [LARGE SCALE GENOMIC DNA]</scope>
    <source>
        <strain evidence="1">CCMSSC00406</strain>
    </source>
</reference>
<accession>A0ACB7J6S8</accession>
<evidence type="ECO:0000313" key="1">
    <source>
        <dbReference type="EMBL" id="KAG9226297.1"/>
    </source>
</evidence>